<dbReference type="Proteomes" id="UP001301958">
    <property type="component" value="Unassembled WGS sequence"/>
</dbReference>
<reference evidence="1" key="1">
    <citation type="journal article" date="2023" name="Mol. Phylogenet. Evol.">
        <title>Genome-scale phylogeny and comparative genomics of the fungal order Sordariales.</title>
        <authorList>
            <person name="Hensen N."/>
            <person name="Bonometti L."/>
            <person name="Westerberg I."/>
            <person name="Brannstrom I.O."/>
            <person name="Guillou S."/>
            <person name="Cros-Aarteil S."/>
            <person name="Calhoun S."/>
            <person name="Haridas S."/>
            <person name="Kuo A."/>
            <person name="Mondo S."/>
            <person name="Pangilinan J."/>
            <person name="Riley R."/>
            <person name="LaButti K."/>
            <person name="Andreopoulos B."/>
            <person name="Lipzen A."/>
            <person name="Chen C."/>
            <person name="Yan M."/>
            <person name="Daum C."/>
            <person name="Ng V."/>
            <person name="Clum A."/>
            <person name="Steindorff A."/>
            <person name="Ohm R.A."/>
            <person name="Martin F."/>
            <person name="Silar P."/>
            <person name="Natvig D.O."/>
            <person name="Lalanne C."/>
            <person name="Gautier V."/>
            <person name="Ament-Velasquez S.L."/>
            <person name="Kruys A."/>
            <person name="Hutchinson M.I."/>
            <person name="Powell A.J."/>
            <person name="Barry K."/>
            <person name="Miller A.N."/>
            <person name="Grigoriev I.V."/>
            <person name="Debuchy R."/>
            <person name="Gladieux P."/>
            <person name="Hiltunen Thoren M."/>
            <person name="Johannesson H."/>
        </authorList>
    </citation>
    <scope>NUCLEOTIDE SEQUENCE</scope>
    <source>
        <strain evidence="1">CBS 990.96</strain>
    </source>
</reference>
<organism evidence="1 2">
    <name type="scientific">Podospora fimiseda</name>
    <dbReference type="NCBI Taxonomy" id="252190"/>
    <lineage>
        <taxon>Eukaryota</taxon>
        <taxon>Fungi</taxon>
        <taxon>Dikarya</taxon>
        <taxon>Ascomycota</taxon>
        <taxon>Pezizomycotina</taxon>
        <taxon>Sordariomycetes</taxon>
        <taxon>Sordariomycetidae</taxon>
        <taxon>Sordariales</taxon>
        <taxon>Podosporaceae</taxon>
        <taxon>Podospora</taxon>
    </lineage>
</organism>
<accession>A0AAN7BMW7</accession>
<dbReference type="EMBL" id="MU865346">
    <property type="protein sequence ID" value="KAK4226536.1"/>
    <property type="molecule type" value="Genomic_DNA"/>
</dbReference>
<dbReference type="AlphaFoldDB" id="A0AAN7BMW7"/>
<reference evidence="1" key="2">
    <citation type="submission" date="2023-05" db="EMBL/GenBank/DDBJ databases">
        <authorList>
            <consortium name="Lawrence Berkeley National Laboratory"/>
            <person name="Steindorff A."/>
            <person name="Hensen N."/>
            <person name="Bonometti L."/>
            <person name="Westerberg I."/>
            <person name="Brannstrom I.O."/>
            <person name="Guillou S."/>
            <person name="Cros-Aarteil S."/>
            <person name="Calhoun S."/>
            <person name="Haridas S."/>
            <person name="Kuo A."/>
            <person name="Mondo S."/>
            <person name="Pangilinan J."/>
            <person name="Riley R."/>
            <person name="Labutti K."/>
            <person name="Andreopoulos B."/>
            <person name="Lipzen A."/>
            <person name="Chen C."/>
            <person name="Yanf M."/>
            <person name="Daum C."/>
            <person name="Ng V."/>
            <person name="Clum A."/>
            <person name="Ohm R."/>
            <person name="Martin F."/>
            <person name="Silar P."/>
            <person name="Natvig D."/>
            <person name="Lalanne C."/>
            <person name="Gautier V."/>
            <person name="Ament-Velasquez S.L."/>
            <person name="Kruys A."/>
            <person name="Hutchinson M.I."/>
            <person name="Powell A.J."/>
            <person name="Barry K."/>
            <person name="Miller A.N."/>
            <person name="Grigoriev I.V."/>
            <person name="Debuchy R."/>
            <person name="Gladieux P."/>
            <person name="Thoren M.H."/>
            <person name="Johannesson H."/>
        </authorList>
    </citation>
    <scope>NUCLEOTIDE SEQUENCE</scope>
    <source>
        <strain evidence="1">CBS 990.96</strain>
    </source>
</reference>
<gene>
    <name evidence="1" type="ORF">QBC38DRAFT_444573</name>
</gene>
<comment type="caution">
    <text evidence="1">The sequence shown here is derived from an EMBL/GenBank/DDBJ whole genome shotgun (WGS) entry which is preliminary data.</text>
</comment>
<evidence type="ECO:0000313" key="2">
    <source>
        <dbReference type="Proteomes" id="UP001301958"/>
    </source>
</evidence>
<evidence type="ECO:0000313" key="1">
    <source>
        <dbReference type="EMBL" id="KAK4226536.1"/>
    </source>
</evidence>
<proteinExistence type="predicted"/>
<protein>
    <submittedName>
        <fullName evidence="1">Uncharacterized protein</fullName>
    </submittedName>
</protein>
<name>A0AAN7BMW7_9PEZI</name>
<keyword evidence="2" id="KW-1185">Reference proteome</keyword>
<sequence>MGAKRGLSRAGPELNRRDAIIKLFNLAEDKFLVTRTENTDGANVEVVYKAQDSAKAGESSCLGFIRFKTSDDQGGEGVIEIVNRKAVLQPWHLELGASSKGNDETQAGAHGEGLKVAFLVLMRGDQNFNVRCRSGGFNWVFNFTAQGKLVVRLNRMNSEKIRIEDAKSSGEHRKLLVPCAVSCEQDIQVQLAEGSIVKTPNKSLLLEPSLRGTIYLKGLLRKASHPTQIERSASMTRKPLKFGYYFVSGTTTRDRESVATAGEESKAIWAIWVKALGVRPALVEELSSMLNAPYRDYADVYRAESMVDRETAENLKAYLCGRKFGGKWYYSDSEKTTSANQATVQNPRLTQTIKGLGYTPAYISPVYWKVLRRYDLVRTTAEEERRRFMNAQPVASQVFGTDFAGLICRLLSACLRSCPVTEKVNVRFVRAGKLKLKSYLSKPETDSGTLTVHEQWLTYEDALKELGLPEDESNINDGVFHAVKTLFEDALAQIPDERFELLSVRRRQRRRAGRAVYLTHERTAKQIRNSEHLLGEQRIFEFFRIETTWGFDINPSSASLRAFWFVPPVEFLAANIAKSSVNLELHLEETCSHLRDKYLIGADMIATPACKSEQCRKKEDDVPFTSGSHTFDNLKTGQHYFYIIRMVKNPAAFVFITPPIFFPAPPLRITTFSRPPGPENNPVTYWYKTLGPELERVDVHMLSNGQWYDAVQSDNGDVKALVSVLDTRDRDSYDEPEVNDEPEINDESESVIGKMEIEYTAMGLIPHANFVTWKVRKMGNELMKEQQLERCNSFSAHEQSRSSVLDSVSRMF</sequence>